<dbReference type="Gene3D" id="3.50.50.60">
    <property type="entry name" value="FAD/NAD(P)-binding domain"/>
    <property type="match status" value="1"/>
</dbReference>
<dbReference type="EMBL" id="JADWVN010000002">
    <property type="protein sequence ID" value="MBL7525076.1"/>
    <property type="molecule type" value="Genomic_DNA"/>
</dbReference>
<feature type="coiled-coil region" evidence="1">
    <location>
        <begin position="67"/>
        <end position="104"/>
    </location>
</feature>
<sequence>MVVELAQLDSLFFHINSKLPNINLEAGNSLTKEQLDLLLSINIENLTQALLEHSEYTEDHQLNKEGKKRLRQTLLIQQKLVEKLENAKNLLAQLTNAFEQNDEALVNELHRDFFNDYLTWFNLTCFDAGQLDVLNLIKANRLKPQEINDRVTVTHLKNRTDEPKELVVIGAGPTGLMAALKLYESGANITLLEARQGSQLHTRKQAVVLDPSIMADLRHYLGSDDYSGLFKRGYIYPDGRGHIIIKDLERALMSRLIELARVNSSDLKIVTGMKAYEIIPPDDHHKKFRVGVLEHDTSFDCDYVYCAEGGRNAFSNPLYLLKSPNKAEVNRDQTPNAYITMIYDIKENNPQNLFQVEGQLTHIKKIRDEFQPSLMQIEAFISGFLNSSYPLFTELRRRIDNDELAEPLNRAFNELLKAETFKIKVDEKEDNLRTFETKGQFYIATKVPPVLQTFMQLLNQIANDSKAKEKSKQLARDMQINIQLEWSKLLTHKFPFLSDPRVTLDYKNSQSFVVNPQGTAVAARILKHQEQELMVLAGGDLFRAPHFYSGSGLSSAHAEVNAFNQYFQWVKDNPDNQRQYQAYFLGEMQHIAHFVDKKMAEYCHLNRVLHSPVDITIEEVGTEAINMERMLQNIRSHRDYLREGLSSFRFVRTWFQGLRQEKLSILDSLVNKLEAQSCYHDCQTALKEVLTEDKVKILEQHRYSLWSSGKTRSADFVDHLKESLEVINESERFYFETPEIKI</sequence>
<dbReference type="RefSeq" id="WP_203113861.1">
    <property type="nucleotide sequence ID" value="NZ_JADWVM010000018.1"/>
</dbReference>
<evidence type="ECO:0000313" key="3">
    <source>
        <dbReference type="EMBL" id="MBL7525076.1"/>
    </source>
</evidence>
<feature type="domain" description="FAD-binding" evidence="2">
    <location>
        <begin position="167"/>
        <end position="218"/>
    </location>
</feature>
<dbReference type="InterPro" id="IPR002938">
    <property type="entry name" value="FAD-bd"/>
</dbReference>
<reference evidence="3 4" key="1">
    <citation type="submission" date="2020-12" db="EMBL/GenBank/DDBJ databases">
        <title>WGS of Legionella: environmental sample.</title>
        <authorList>
            <person name="Cristino S."/>
            <person name="Girolamini L."/>
            <person name="Salaris S."/>
            <person name="Pascale M.R."/>
            <person name="Mazzotta M."/>
            <person name="Orsini M."/>
            <person name="Grottola A."/>
        </authorList>
    </citation>
    <scope>NUCLEOTIDE SEQUENCE [LARGE SCALE GENOMIC DNA]</scope>
    <source>
        <strain evidence="3 4">30cs62</strain>
    </source>
</reference>
<dbReference type="Proteomes" id="UP000809910">
    <property type="component" value="Unassembled WGS sequence"/>
</dbReference>
<organism evidence="3 4">
    <name type="scientific">Legionella bononiensis</name>
    <dbReference type="NCBI Taxonomy" id="2793102"/>
    <lineage>
        <taxon>Bacteria</taxon>
        <taxon>Pseudomonadati</taxon>
        <taxon>Pseudomonadota</taxon>
        <taxon>Gammaproteobacteria</taxon>
        <taxon>Legionellales</taxon>
        <taxon>Legionellaceae</taxon>
        <taxon>Legionella</taxon>
    </lineage>
</organism>
<dbReference type="GO" id="GO:0004497">
    <property type="term" value="F:monooxygenase activity"/>
    <property type="evidence" value="ECO:0007669"/>
    <property type="project" value="UniProtKB-KW"/>
</dbReference>
<evidence type="ECO:0000259" key="2">
    <source>
        <dbReference type="Pfam" id="PF01494"/>
    </source>
</evidence>
<keyword evidence="3" id="KW-0503">Monooxygenase</keyword>
<dbReference type="PRINTS" id="PR00420">
    <property type="entry name" value="RNGMNOXGNASE"/>
</dbReference>
<comment type="caution">
    <text evidence="3">The sequence shown here is derived from an EMBL/GenBank/DDBJ whole genome shotgun (WGS) entry which is preliminary data.</text>
</comment>
<keyword evidence="1" id="KW-0175">Coiled coil</keyword>
<proteinExistence type="predicted"/>
<accession>A0ABS1W6S3</accession>
<name>A0ABS1W6S3_9GAMM</name>
<dbReference type="InterPro" id="IPR036188">
    <property type="entry name" value="FAD/NAD-bd_sf"/>
</dbReference>
<keyword evidence="4" id="KW-1185">Reference proteome</keyword>
<dbReference type="Pfam" id="PF01494">
    <property type="entry name" value="FAD_binding_3"/>
    <property type="match status" value="1"/>
</dbReference>
<evidence type="ECO:0000313" key="4">
    <source>
        <dbReference type="Proteomes" id="UP000809910"/>
    </source>
</evidence>
<dbReference type="SUPFAM" id="SSF51905">
    <property type="entry name" value="FAD/NAD(P)-binding domain"/>
    <property type="match status" value="1"/>
</dbReference>
<protein>
    <submittedName>
        <fullName evidence="3">FAD-dependent monooxygenase</fullName>
    </submittedName>
</protein>
<keyword evidence="3" id="KW-0560">Oxidoreductase</keyword>
<evidence type="ECO:0000256" key="1">
    <source>
        <dbReference type="SAM" id="Coils"/>
    </source>
</evidence>
<gene>
    <name evidence="3" type="ORF">I5282_00655</name>
</gene>